<dbReference type="OrthoDB" id="9811214at2"/>
<proteinExistence type="predicted"/>
<dbReference type="AlphaFoldDB" id="A0A317PMP2"/>
<evidence type="ECO:0000313" key="1">
    <source>
        <dbReference type="EMBL" id="PWW01793.1"/>
    </source>
</evidence>
<gene>
    <name evidence="1" type="ORF">DFR52_102457</name>
</gene>
<reference evidence="1 2" key="1">
    <citation type="submission" date="2018-05" db="EMBL/GenBank/DDBJ databases">
        <title>Genomic Encyclopedia of Type Strains, Phase IV (KMG-IV): sequencing the most valuable type-strain genomes for metagenomic binning, comparative biology and taxonomic classification.</title>
        <authorList>
            <person name="Goeker M."/>
        </authorList>
    </citation>
    <scope>NUCLEOTIDE SEQUENCE [LARGE SCALE GENOMIC DNA]</scope>
    <source>
        <strain evidence="1 2">DSM 16791</strain>
    </source>
</reference>
<dbReference type="Gene3D" id="3.90.550.10">
    <property type="entry name" value="Spore Coat Polysaccharide Biosynthesis Protein SpsA, Chain A"/>
    <property type="match status" value="1"/>
</dbReference>
<evidence type="ECO:0000313" key="2">
    <source>
        <dbReference type="Proteomes" id="UP000246352"/>
    </source>
</evidence>
<dbReference type="Proteomes" id="UP000246352">
    <property type="component" value="Unassembled WGS sequence"/>
</dbReference>
<sequence length="171" mass="18361">MITVILECRDQEGALAVTLAALVQGAVEGLVAEVIVMDRGSGDGSSQLADAAGCRYLVDPDLREVVQHARGDWLFLIEPGARPLLGWIEHLGQHMAAGTTAARLSPSREYRLPFLARLRHRASTLEHGVLISRRHAVANARSGQALEDLARGLAMTRLKCEIVPAAVLSLA</sequence>
<dbReference type="EMBL" id="QGTR01000002">
    <property type="protein sequence ID" value="PWW01793.1"/>
    <property type="molecule type" value="Genomic_DNA"/>
</dbReference>
<name>A0A317PMP2_9HYPH</name>
<organism evidence="1 2">
    <name type="scientific">Hoeflea marina</name>
    <dbReference type="NCBI Taxonomy" id="274592"/>
    <lineage>
        <taxon>Bacteria</taxon>
        <taxon>Pseudomonadati</taxon>
        <taxon>Pseudomonadota</taxon>
        <taxon>Alphaproteobacteria</taxon>
        <taxon>Hyphomicrobiales</taxon>
        <taxon>Rhizobiaceae</taxon>
        <taxon>Hoeflea</taxon>
    </lineage>
</organism>
<dbReference type="RefSeq" id="WP_110031554.1">
    <property type="nucleotide sequence ID" value="NZ_QGTR01000002.1"/>
</dbReference>
<dbReference type="SUPFAM" id="SSF53448">
    <property type="entry name" value="Nucleotide-diphospho-sugar transferases"/>
    <property type="match status" value="1"/>
</dbReference>
<accession>A0A317PMP2</accession>
<dbReference type="InterPro" id="IPR029044">
    <property type="entry name" value="Nucleotide-diphossugar_trans"/>
</dbReference>
<protein>
    <recommendedName>
        <fullName evidence="3">Glycosyl transferase family 2</fullName>
    </recommendedName>
</protein>
<keyword evidence="2" id="KW-1185">Reference proteome</keyword>
<comment type="caution">
    <text evidence="1">The sequence shown here is derived from an EMBL/GenBank/DDBJ whole genome shotgun (WGS) entry which is preliminary data.</text>
</comment>
<evidence type="ECO:0008006" key="3">
    <source>
        <dbReference type="Google" id="ProtNLM"/>
    </source>
</evidence>